<dbReference type="Proteomes" id="UP000217763">
    <property type="component" value="Chromosome"/>
</dbReference>
<dbReference type="EMBL" id="CP012621">
    <property type="protein sequence ID" value="ATG73114.1"/>
    <property type="molecule type" value="Genomic_DNA"/>
</dbReference>
<dbReference type="KEGG" id="zdf:AN401_03990"/>
<dbReference type="InterPro" id="IPR012899">
    <property type="entry name" value="LTXXQ"/>
</dbReference>
<evidence type="ECO:0000313" key="2">
    <source>
        <dbReference type="Proteomes" id="UP000217763"/>
    </source>
</evidence>
<protein>
    <recommendedName>
        <fullName evidence="3">Zinc resistance-associated protein</fullName>
    </recommendedName>
</protein>
<keyword evidence="2" id="KW-1185">Reference proteome</keyword>
<dbReference type="GO" id="GO:0042597">
    <property type="term" value="C:periplasmic space"/>
    <property type="evidence" value="ECO:0007669"/>
    <property type="project" value="InterPro"/>
</dbReference>
<proteinExistence type="predicted"/>
<evidence type="ECO:0008006" key="3">
    <source>
        <dbReference type="Google" id="ProtNLM"/>
    </source>
</evidence>
<name>A0A291HLW4_9GAMM</name>
<sequence length="135" mass="14507">MLTMALGTGGTALAQGMGPGMGMMQGPGMGMGPMMGGGMPCGPMGMHPGWMAGAQGPLTEQQRQALAALQQELHASHWELMQEMHKLQAGQMMPDAPADKAAILEMHRKMSDIHLKMLELRLDAQEKMNEILKPQ</sequence>
<organism evidence="1 2">
    <name type="scientific">Zobellella denitrificans</name>
    <dbReference type="NCBI Taxonomy" id="347534"/>
    <lineage>
        <taxon>Bacteria</taxon>
        <taxon>Pseudomonadati</taxon>
        <taxon>Pseudomonadota</taxon>
        <taxon>Gammaproteobacteria</taxon>
        <taxon>Aeromonadales</taxon>
        <taxon>Aeromonadaceae</taxon>
        <taxon>Zobellella</taxon>
    </lineage>
</organism>
<dbReference type="Gene3D" id="1.20.120.1490">
    <property type="match status" value="1"/>
</dbReference>
<evidence type="ECO:0000313" key="1">
    <source>
        <dbReference type="EMBL" id="ATG73114.1"/>
    </source>
</evidence>
<reference evidence="2" key="1">
    <citation type="submission" date="2015-09" db="EMBL/GenBank/DDBJ databases">
        <authorList>
            <person name="Shao Z."/>
            <person name="Wang L."/>
        </authorList>
    </citation>
    <scope>NUCLEOTIDE SEQUENCE [LARGE SCALE GENOMIC DNA]</scope>
    <source>
        <strain evidence="2">F13-1</strain>
    </source>
</reference>
<gene>
    <name evidence="1" type="ORF">AN401_03990</name>
</gene>
<dbReference type="AlphaFoldDB" id="A0A291HLW4"/>
<dbReference type="Pfam" id="PF07813">
    <property type="entry name" value="LTXXQ"/>
    <property type="match status" value="1"/>
</dbReference>
<accession>A0A291HLW4</accession>